<name>A0A835T7R9_9CHLO</name>
<proteinExistence type="predicted"/>
<accession>A0A835T7R9</accession>
<dbReference type="GO" id="GO:0016125">
    <property type="term" value="P:sterol metabolic process"/>
    <property type="evidence" value="ECO:0007669"/>
    <property type="project" value="TreeGrafter"/>
</dbReference>
<reference evidence="3" key="1">
    <citation type="journal article" date="2020" name="bioRxiv">
        <title>Comparative genomics of Chlamydomonas.</title>
        <authorList>
            <person name="Craig R.J."/>
            <person name="Hasan A.R."/>
            <person name="Ness R.W."/>
            <person name="Keightley P.D."/>
        </authorList>
    </citation>
    <scope>NUCLEOTIDE SEQUENCE</scope>
    <source>
        <strain evidence="3">CCAP 11/173</strain>
    </source>
</reference>
<dbReference type="SUPFAM" id="SSF48264">
    <property type="entry name" value="Cytochrome P450"/>
    <property type="match status" value="1"/>
</dbReference>
<protein>
    <recommendedName>
        <fullName evidence="5">Cytochrome P450</fullName>
    </recommendedName>
</protein>
<dbReference type="GO" id="GO:0016705">
    <property type="term" value="F:oxidoreductase activity, acting on paired donors, with incorporation or reduction of molecular oxygen"/>
    <property type="evidence" value="ECO:0007669"/>
    <property type="project" value="InterPro"/>
</dbReference>
<dbReference type="Proteomes" id="UP000613740">
    <property type="component" value="Unassembled WGS sequence"/>
</dbReference>
<evidence type="ECO:0000256" key="2">
    <source>
        <dbReference type="ARBA" id="ARBA00023004"/>
    </source>
</evidence>
<dbReference type="PANTHER" id="PTHR24286:SF380">
    <property type="entry name" value="PH DOMAIN-CONTAINING PROTEIN"/>
    <property type="match status" value="1"/>
</dbReference>
<evidence type="ECO:0008006" key="5">
    <source>
        <dbReference type="Google" id="ProtNLM"/>
    </source>
</evidence>
<dbReference type="EMBL" id="JAEHOD010000038">
    <property type="protein sequence ID" value="KAG2440482.1"/>
    <property type="molecule type" value="Genomic_DNA"/>
</dbReference>
<keyword evidence="2" id="KW-0408">Iron</keyword>
<dbReference type="GO" id="GO:0020037">
    <property type="term" value="F:heme binding"/>
    <property type="evidence" value="ECO:0007669"/>
    <property type="project" value="InterPro"/>
</dbReference>
<gene>
    <name evidence="3" type="ORF">HYH02_010361</name>
</gene>
<dbReference type="InterPro" id="IPR036396">
    <property type="entry name" value="Cyt_P450_sf"/>
</dbReference>
<evidence type="ECO:0000313" key="4">
    <source>
        <dbReference type="Proteomes" id="UP000613740"/>
    </source>
</evidence>
<sequence>MPAELLLTLLAAVLVAALMLLRRGKRLSPRFRIPLVGDMMSMSKDTTALLYSRYKELGPVFTLDLVGSTYYVVADPEAQRRYLYRTEGAVPDVAVKSYKMLVGVVNPAADHALHPIWRKATLAAVGPQGLQALFPAVLQVMQGHVRRWVSEKKAQDAAWGDECGGGGQVRIFRAARVMGLDLAIDVVAGVQLPQSVDRTLFKKQVEAWLDGFFGMPLALPGTKLAKALAAKEWLLSTLSGAIRGVHDQFSKQVGRCERE</sequence>
<dbReference type="AlphaFoldDB" id="A0A835T7R9"/>
<keyword evidence="4" id="KW-1185">Reference proteome</keyword>
<evidence type="ECO:0000313" key="3">
    <source>
        <dbReference type="EMBL" id="KAG2440482.1"/>
    </source>
</evidence>
<dbReference type="OrthoDB" id="442633at2759"/>
<dbReference type="GO" id="GO:0005506">
    <property type="term" value="F:iron ion binding"/>
    <property type="evidence" value="ECO:0007669"/>
    <property type="project" value="InterPro"/>
</dbReference>
<dbReference type="PANTHER" id="PTHR24286">
    <property type="entry name" value="CYTOCHROME P450 26"/>
    <property type="match status" value="1"/>
</dbReference>
<keyword evidence="1" id="KW-0479">Metal-binding</keyword>
<organism evidence="3 4">
    <name type="scientific">Chlamydomonas schloesseri</name>
    <dbReference type="NCBI Taxonomy" id="2026947"/>
    <lineage>
        <taxon>Eukaryota</taxon>
        <taxon>Viridiplantae</taxon>
        <taxon>Chlorophyta</taxon>
        <taxon>core chlorophytes</taxon>
        <taxon>Chlorophyceae</taxon>
        <taxon>CS clade</taxon>
        <taxon>Chlamydomonadales</taxon>
        <taxon>Chlamydomonadaceae</taxon>
        <taxon>Chlamydomonas</taxon>
    </lineage>
</organism>
<comment type="caution">
    <text evidence="3">The sequence shown here is derived from an EMBL/GenBank/DDBJ whole genome shotgun (WGS) entry which is preliminary data.</text>
</comment>
<dbReference type="GO" id="GO:0004497">
    <property type="term" value="F:monooxygenase activity"/>
    <property type="evidence" value="ECO:0007669"/>
    <property type="project" value="InterPro"/>
</dbReference>
<evidence type="ECO:0000256" key="1">
    <source>
        <dbReference type="ARBA" id="ARBA00022723"/>
    </source>
</evidence>
<dbReference type="Gene3D" id="1.10.630.10">
    <property type="entry name" value="Cytochrome P450"/>
    <property type="match status" value="1"/>
</dbReference>